<feature type="transmembrane region" description="Helical" evidence="2">
    <location>
        <begin position="213"/>
        <end position="234"/>
    </location>
</feature>
<feature type="transmembrane region" description="Helical" evidence="2">
    <location>
        <begin position="313"/>
        <end position="335"/>
    </location>
</feature>
<dbReference type="AlphaFoldDB" id="A0A7X0RKE6"/>
<dbReference type="EMBL" id="JACKXE010000001">
    <property type="protein sequence ID" value="MBB6628865.1"/>
    <property type="molecule type" value="Genomic_DNA"/>
</dbReference>
<protein>
    <submittedName>
        <fullName evidence="3">Uncharacterized protein</fullName>
    </submittedName>
</protein>
<feature type="transmembrane region" description="Helical" evidence="2">
    <location>
        <begin position="347"/>
        <end position="368"/>
    </location>
</feature>
<evidence type="ECO:0000313" key="3">
    <source>
        <dbReference type="EMBL" id="MBB6628865.1"/>
    </source>
</evidence>
<proteinExistence type="predicted"/>
<feature type="transmembrane region" description="Helical" evidence="2">
    <location>
        <begin position="138"/>
        <end position="160"/>
    </location>
</feature>
<feature type="transmembrane region" description="Helical" evidence="2">
    <location>
        <begin position="287"/>
        <end position="307"/>
    </location>
</feature>
<keyword evidence="4" id="KW-1185">Reference proteome</keyword>
<sequence length="422" mass="42442">MTSLLPRSATAPTRSPAGSGTDARHRRPLVLIATAGGVAAAASTLLVCMALGVVGWFLSDAGAHGTPRDGLRVGALGWLLAHGSGVRVEGVAITVVPLGLTALVAWAVWRVGHRVGDSVSGHGPDADRIADGERDWTVPVASLLFAVGYAVTVGVTTSLASTAATAPSGSRAVLWSLLLCAFFGAPAIAVGSGRAAIWAAFLPPSVRASGAACLRILVSYLTVAGVVFGVAFALDLGAAASVMSQLHTDAGDATLFSVLSTAVVPNAVAFSGSYLLGPGFAVGAHTLVSPAAVVLGPMPLFPLLAALPQAGPVAGWVIGLMALPPLVAALAAARTQHRMPTLRWDEGALRGCVGGVLAGVLFGIVASLSGGSVGPGRMRMVGPFSFDVLVHAITAFGIGGLVGGLLMTWWQRRLARRSADVA</sequence>
<dbReference type="RefSeq" id="WP_185253877.1">
    <property type="nucleotide sequence ID" value="NZ_JACKXE010000001.1"/>
</dbReference>
<name>A0A7X0RKE6_9ACTN</name>
<feature type="transmembrane region" description="Helical" evidence="2">
    <location>
        <begin position="90"/>
        <end position="109"/>
    </location>
</feature>
<reference evidence="3 4" key="1">
    <citation type="submission" date="2020-08" db="EMBL/GenBank/DDBJ databases">
        <authorList>
            <person name="Seo M.-J."/>
        </authorList>
    </citation>
    <scope>NUCLEOTIDE SEQUENCE [LARGE SCALE GENOMIC DNA]</scope>
    <source>
        <strain evidence="3 4">KIGAM211</strain>
    </source>
</reference>
<feature type="transmembrane region" description="Helical" evidence="2">
    <location>
        <begin position="388"/>
        <end position="410"/>
    </location>
</feature>
<keyword evidence="2" id="KW-1133">Transmembrane helix</keyword>
<gene>
    <name evidence="3" type="ORF">H5V45_16170</name>
</gene>
<keyword evidence="2" id="KW-0812">Transmembrane</keyword>
<feature type="compositionally biased region" description="Polar residues" evidence="1">
    <location>
        <begin position="1"/>
        <end position="18"/>
    </location>
</feature>
<organism evidence="3 4">
    <name type="scientific">Nocardioides luti</name>
    <dbReference type="NCBI Taxonomy" id="2761101"/>
    <lineage>
        <taxon>Bacteria</taxon>
        <taxon>Bacillati</taxon>
        <taxon>Actinomycetota</taxon>
        <taxon>Actinomycetes</taxon>
        <taxon>Propionibacteriales</taxon>
        <taxon>Nocardioidaceae</taxon>
        <taxon>Nocardioides</taxon>
    </lineage>
</organism>
<dbReference type="InterPro" id="IPR045931">
    <property type="entry name" value="DUF6350"/>
</dbReference>
<feature type="transmembrane region" description="Helical" evidence="2">
    <location>
        <begin position="29"/>
        <end position="58"/>
    </location>
</feature>
<dbReference type="Proteomes" id="UP000523955">
    <property type="component" value="Unassembled WGS sequence"/>
</dbReference>
<accession>A0A7X0RKE6</accession>
<feature type="transmembrane region" description="Helical" evidence="2">
    <location>
        <begin position="172"/>
        <end position="201"/>
    </location>
</feature>
<feature type="transmembrane region" description="Helical" evidence="2">
    <location>
        <begin position="254"/>
        <end position="275"/>
    </location>
</feature>
<keyword evidence="2" id="KW-0472">Membrane</keyword>
<evidence type="ECO:0000313" key="4">
    <source>
        <dbReference type="Proteomes" id="UP000523955"/>
    </source>
</evidence>
<comment type="caution">
    <text evidence="3">The sequence shown here is derived from an EMBL/GenBank/DDBJ whole genome shotgun (WGS) entry which is preliminary data.</text>
</comment>
<evidence type="ECO:0000256" key="1">
    <source>
        <dbReference type="SAM" id="MobiDB-lite"/>
    </source>
</evidence>
<dbReference type="Pfam" id="PF19877">
    <property type="entry name" value="DUF6350"/>
    <property type="match status" value="1"/>
</dbReference>
<feature type="region of interest" description="Disordered" evidence="1">
    <location>
        <begin position="1"/>
        <end position="22"/>
    </location>
</feature>
<evidence type="ECO:0000256" key="2">
    <source>
        <dbReference type="SAM" id="Phobius"/>
    </source>
</evidence>